<gene>
    <name evidence="12" type="ORF">OXX778_LOCUS5164</name>
</gene>
<comment type="catalytic activity">
    <reaction evidence="7">
        <text>bromide(in) = bromide(out)</text>
        <dbReference type="Rhea" id="RHEA:75383"/>
        <dbReference type="ChEBI" id="CHEBI:15858"/>
    </reaction>
</comment>
<evidence type="ECO:0000313" key="12">
    <source>
        <dbReference type="EMBL" id="CAF0775151.1"/>
    </source>
</evidence>
<feature type="transmembrane region" description="Helical" evidence="9">
    <location>
        <begin position="37"/>
        <end position="65"/>
    </location>
</feature>
<evidence type="ECO:0000256" key="6">
    <source>
        <dbReference type="ARBA" id="ARBA00024145"/>
    </source>
</evidence>
<evidence type="ECO:0000256" key="2">
    <source>
        <dbReference type="ARBA" id="ARBA00009478"/>
    </source>
</evidence>
<keyword evidence="5 9" id="KW-0472">Membrane</keyword>
<evidence type="ECO:0000256" key="5">
    <source>
        <dbReference type="ARBA" id="ARBA00023136"/>
    </source>
</evidence>
<dbReference type="GO" id="GO:0032580">
    <property type="term" value="C:Golgi cisterna membrane"/>
    <property type="evidence" value="ECO:0007669"/>
    <property type="project" value="TreeGrafter"/>
</dbReference>
<feature type="domain" description="Golgi pH regulator conserved" evidence="11">
    <location>
        <begin position="144"/>
        <end position="209"/>
    </location>
</feature>
<evidence type="ECO:0000256" key="9">
    <source>
        <dbReference type="SAM" id="Phobius"/>
    </source>
</evidence>
<organism evidence="12 13">
    <name type="scientific">Brachionus calyciflorus</name>
    <dbReference type="NCBI Taxonomy" id="104777"/>
    <lineage>
        <taxon>Eukaryota</taxon>
        <taxon>Metazoa</taxon>
        <taxon>Spiralia</taxon>
        <taxon>Gnathifera</taxon>
        <taxon>Rotifera</taxon>
        <taxon>Eurotatoria</taxon>
        <taxon>Monogononta</taxon>
        <taxon>Pseudotrocha</taxon>
        <taxon>Ploima</taxon>
        <taxon>Brachionidae</taxon>
        <taxon>Brachionus</taxon>
    </lineage>
</organism>
<feature type="transmembrane region" description="Helical" evidence="9">
    <location>
        <begin position="341"/>
        <end position="364"/>
    </location>
</feature>
<dbReference type="GO" id="GO:0051452">
    <property type="term" value="P:intracellular pH reduction"/>
    <property type="evidence" value="ECO:0007669"/>
    <property type="project" value="TreeGrafter"/>
</dbReference>
<comment type="subcellular location">
    <subcellularLocation>
        <location evidence="1">Membrane</location>
        <topology evidence="1">Multi-pass membrane protein</topology>
    </subcellularLocation>
</comment>
<dbReference type="InterPro" id="IPR025969">
    <property type="entry name" value="ABA_GPCR_dom"/>
</dbReference>
<dbReference type="InterPro" id="IPR015672">
    <property type="entry name" value="GPHR/GTG"/>
</dbReference>
<comment type="catalytic activity">
    <reaction evidence="6">
        <text>iodide(out) = iodide(in)</text>
        <dbReference type="Rhea" id="RHEA:66324"/>
        <dbReference type="ChEBI" id="CHEBI:16382"/>
    </reaction>
</comment>
<keyword evidence="4 9" id="KW-1133">Transmembrane helix</keyword>
<feature type="transmembrane region" description="Helical" evidence="9">
    <location>
        <begin position="149"/>
        <end position="169"/>
    </location>
</feature>
<feature type="transmembrane region" description="Helical" evidence="9">
    <location>
        <begin position="423"/>
        <end position="442"/>
    </location>
</feature>
<dbReference type="Proteomes" id="UP000663879">
    <property type="component" value="Unassembled WGS sequence"/>
</dbReference>
<reference evidence="12" key="1">
    <citation type="submission" date="2021-02" db="EMBL/GenBank/DDBJ databases">
        <authorList>
            <person name="Nowell W R."/>
        </authorList>
    </citation>
    <scope>NUCLEOTIDE SEQUENCE</scope>
    <source>
        <strain evidence="12">Ploen Becks lab</strain>
    </source>
</reference>
<evidence type="ECO:0000256" key="7">
    <source>
        <dbReference type="ARBA" id="ARBA00035085"/>
    </source>
</evidence>
<dbReference type="Pfam" id="PF12430">
    <property type="entry name" value="ABA_GPCR"/>
    <property type="match status" value="1"/>
</dbReference>
<dbReference type="AlphaFoldDB" id="A0A813R4J9"/>
<keyword evidence="13" id="KW-1185">Reference proteome</keyword>
<feature type="transmembrane region" description="Helical" evidence="9">
    <location>
        <begin position="110"/>
        <end position="129"/>
    </location>
</feature>
<evidence type="ECO:0000256" key="3">
    <source>
        <dbReference type="ARBA" id="ARBA00022692"/>
    </source>
</evidence>
<feature type="transmembrane region" description="Helical" evidence="9">
    <location>
        <begin position="77"/>
        <end position="98"/>
    </location>
</feature>
<name>A0A813R4J9_9BILA</name>
<comment type="catalytic activity">
    <reaction evidence="8">
        <text>fluoride(in) = fluoride(out)</text>
        <dbReference type="Rhea" id="RHEA:76159"/>
        <dbReference type="ChEBI" id="CHEBI:17051"/>
    </reaction>
</comment>
<proteinExistence type="inferred from homology"/>
<feature type="transmembrane region" description="Helical" evidence="9">
    <location>
        <begin position="376"/>
        <end position="396"/>
    </location>
</feature>
<dbReference type="InterPro" id="IPR022535">
    <property type="entry name" value="Golgi_pH-regulator_cons_dom"/>
</dbReference>
<dbReference type="OrthoDB" id="264392at2759"/>
<dbReference type="PANTHER" id="PTHR15948">
    <property type="entry name" value="G-PROTEIN COUPLED RECEPTOR 89-RELATED"/>
    <property type="match status" value="1"/>
</dbReference>
<comment type="similarity">
    <text evidence="2">Belongs to the Golgi pH regulator (TC 1.A.38) family.</text>
</comment>
<evidence type="ECO:0000259" key="10">
    <source>
        <dbReference type="Pfam" id="PF12430"/>
    </source>
</evidence>
<sequence length="455" mass="52839">MSFFADSCIVFLSELIFFIGGWIFFMKELFRNYEVQYKAVIFSFSITFSLSCIMFELIIFEILGFLDPASRLFHWKLGLYSILFVLVFYLPFQISYLMVRISDLIHSKRVAFTVSSILWLGIIFLFWKIGDPFPILSPKHGILSIEQCVSRIGVIGVTVMAFLSGFGAVNCPYTYMSYFVKNVTEDDVKLVEKRLMQTYDMILFKKKRIAICEKESMYKMTEQTGFWSRFRTVIQSSSTQNFGVIKREISALEEMARQLFLEIVDLNRTLERICFSKTLQGKYFNFVGYFFSIYCVWKIFISSINIIFDRVGKVDPVTRSIEIVVGYLGLEFDVQFWSQNISFLVVGIIVVTSIRGFLITLTKFFYAISSSTSSNIIVLALAQIMGMYFVSSVLLMRMNVPAQYRVIITQVLGDLQFSFYHRWFDVIFLVSALSSIVFLYLAHQQKQIAEKHAIY</sequence>
<evidence type="ECO:0000256" key="4">
    <source>
        <dbReference type="ARBA" id="ARBA00022989"/>
    </source>
</evidence>
<dbReference type="GO" id="GO:0008308">
    <property type="term" value="F:voltage-gated monoatomic anion channel activity"/>
    <property type="evidence" value="ECO:0007669"/>
    <property type="project" value="TreeGrafter"/>
</dbReference>
<feature type="domain" description="Abscisic acid G-protein coupled receptor-like" evidence="10">
    <location>
        <begin position="276"/>
        <end position="443"/>
    </location>
</feature>
<protein>
    <submittedName>
        <fullName evidence="12">Uncharacterized protein</fullName>
    </submittedName>
</protein>
<keyword evidence="3 9" id="KW-0812">Transmembrane</keyword>
<feature type="transmembrane region" description="Helical" evidence="9">
    <location>
        <begin position="6"/>
        <end position="25"/>
    </location>
</feature>
<evidence type="ECO:0000256" key="1">
    <source>
        <dbReference type="ARBA" id="ARBA00004141"/>
    </source>
</evidence>
<evidence type="ECO:0000313" key="13">
    <source>
        <dbReference type="Proteomes" id="UP000663879"/>
    </source>
</evidence>
<accession>A0A813R4J9</accession>
<evidence type="ECO:0000259" key="11">
    <source>
        <dbReference type="Pfam" id="PF12537"/>
    </source>
</evidence>
<feature type="transmembrane region" description="Helical" evidence="9">
    <location>
        <begin position="286"/>
        <end position="308"/>
    </location>
</feature>
<evidence type="ECO:0000256" key="8">
    <source>
        <dbReference type="ARBA" id="ARBA00044702"/>
    </source>
</evidence>
<dbReference type="EMBL" id="CAJNOC010000547">
    <property type="protein sequence ID" value="CAF0775151.1"/>
    <property type="molecule type" value="Genomic_DNA"/>
</dbReference>
<comment type="caution">
    <text evidence="12">The sequence shown here is derived from an EMBL/GenBank/DDBJ whole genome shotgun (WGS) entry which is preliminary data.</text>
</comment>
<dbReference type="Pfam" id="PF12537">
    <property type="entry name" value="GPHR_N"/>
    <property type="match status" value="1"/>
</dbReference>
<dbReference type="PANTHER" id="PTHR15948:SF0">
    <property type="entry name" value="GOLGI PH REGULATOR A-RELATED"/>
    <property type="match status" value="1"/>
</dbReference>